<dbReference type="AlphaFoldDB" id="A0A2A9M518"/>
<evidence type="ECO:0000259" key="13">
    <source>
        <dbReference type="SMART" id="SM00090"/>
    </source>
</evidence>
<dbReference type="Gene3D" id="1.10.510.10">
    <property type="entry name" value="Transferase(Phosphotransferase) domain 1"/>
    <property type="match status" value="1"/>
</dbReference>
<feature type="compositionally biased region" description="Acidic residues" evidence="12">
    <location>
        <begin position="817"/>
        <end position="840"/>
    </location>
</feature>
<dbReference type="RefSeq" id="XP_029216313.1">
    <property type="nucleotide sequence ID" value="XM_029360337.1"/>
</dbReference>
<comment type="catalytic activity">
    <reaction evidence="11">
        <text>L-seryl-[protein] + ATP = O-phospho-L-seryl-[protein] + ADP + H(+)</text>
        <dbReference type="Rhea" id="RHEA:17989"/>
        <dbReference type="Rhea" id="RHEA-COMP:9863"/>
        <dbReference type="Rhea" id="RHEA-COMP:11604"/>
        <dbReference type="ChEBI" id="CHEBI:15378"/>
        <dbReference type="ChEBI" id="CHEBI:29999"/>
        <dbReference type="ChEBI" id="CHEBI:30616"/>
        <dbReference type="ChEBI" id="CHEBI:83421"/>
        <dbReference type="ChEBI" id="CHEBI:456216"/>
        <dbReference type="EC" id="2.7.11.1"/>
    </reaction>
</comment>
<proteinExistence type="inferred from homology"/>
<dbReference type="Pfam" id="PF01163">
    <property type="entry name" value="RIO1"/>
    <property type="match status" value="2"/>
</dbReference>
<dbReference type="GO" id="GO:0005524">
    <property type="term" value="F:ATP binding"/>
    <property type="evidence" value="ECO:0007669"/>
    <property type="project" value="UniProtKB-KW"/>
</dbReference>
<evidence type="ECO:0000256" key="12">
    <source>
        <dbReference type="SAM" id="MobiDB-lite"/>
    </source>
</evidence>
<keyword evidence="15" id="KW-1185">Reference proteome</keyword>
<dbReference type="SUPFAM" id="SSF56112">
    <property type="entry name" value="Protein kinase-like (PK-like)"/>
    <property type="match status" value="1"/>
</dbReference>
<dbReference type="Proteomes" id="UP000224006">
    <property type="component" value="Chromosome X"/>
</dbReference>
<feature type="compositionally biased region" description="Basic and acidic residues" evidence="12">
    <location>
        <begin position="781"/>
        <end position="803"/>
    </location>
</feature>
<evidence type="ECO:0000313" key="15">
    <source>
        <dbReference type="Proteomes" id="UP000224006"/>
    </source>
</evidence>
<evidence type="ECO:0000256" key="11">
    <source>
        <dbReference type="ARBA" id="ARBA00048679"/>
    </source>
</evidence>
<evidence type="ECO:0000256" key="9">
    <source>
        <dbReference type="ARBA" id="ARBA00022842"/>
    </source>
</evidence>
<evidence type="ECO:0000256" key="10">
    <source>
        <dbReference type="ARBA" id="ARBA00047899"/>
    </source>
</evidence>
<evidence type="ECO:0000256" key="2">
    <source>
        <dbReference type="ARBA" id="ARBA00012513"/>
    </source>
</evidence>
<dbReference type="InterPro" id="IPR018934">
    <property type="entry name" value="RIO_dom"/>
</dbReference>
<accession>A0A2A9M518</accession>
<dbReference type="PROSITE" id="PS01245">
    <property type="entry name" value="RIO1"/>
    <property type="match status" value="1"/>
</dbReference>
<name>A0A2A9M518_BESBE</name>
<dbReference type="GO" id="GO:0046872">
    <property type="term" value="F:metal ion binding"/>
    <property type="evidence" value="ECO:0007669"/>
    <property type="project" value="UniProtKB-KW"/>
</dbReference>
<evidence type="ECO:0000256" key="8">
    <source>
        <dbReference type="ARBA" id="ARBA00022840"/>
    </source>
</evidence>
<feature type="region of interest" description="Disordered" evidence="12">
    <location>
        <begin position="615"/>
        <end position="674"/>
    </location>
</feature>
<keyword evidence="3" id="KW-0723">Serine/threonine-protein kinase</keyword>
<comment type="similarity">
    <text evidence="1">Belongs to the protein kinase superfamily. RIO-type Ser/Thr kinase family.</text>
</comment>
<evidence type="ECO:0000313" key="14">
    <source>
        <dbReference type="EMBL" id="PFH32304.1"/>
    </source>
</evidence>
<dbReference type="KEGG" id="bbes:BESB_016220"/>
<gene>
    <name evidence="14" type="ORF">BESB_016220</name>
</gene>
<keyword evidence="7" id="KW-0418">Kinase</keyword>
<feature type="region of interest" description="Disordered" evidence="12">
    <location>
        <begin position="92"/>
        <end position="111"/>
    </location>
</feature>
<dbReference type="InterPro" id="IPR051272">
    <property type="entry name" value="RIO-type_Ser/Thr_kinase"/>
</dbReference>
<dbReference type="InterPro" id="IPR011009">
    <property type="entry name" value="Kinase-like_dom_sf"/>
</dbReference>
<evidence type="ECO:0000256" key="7">
    <source>
        <dbReference type="ARBA" id="ARBA00022777"/>
    </source>
</evidence>
<feature type="domain" description="RIO kinase" evidence="13">
    <location>
        <begin position="37"/>
        <end position="417"/>
    </location>
</feature>
<comment type="catalytic activity">
    <reaction evidence="10">
        <text>L-threonyl-[protein] + ATP = O-phospho-L-threonyl-[protein] + ADP + H(+)</text>
        <dbReference type="Rhea" id="RHEA:46608"/>
        <dbReference type="Rhea" id="RHEA-COMP:11060"/>
        <dbReference type="Rhea" id="RHEA-COMP:11605"/>
        <dbReference type="ChEBI" id="CHEBI:15378"/>
        <dbReference type="ChEBI" id="CHEBI:30013"/>
        <dbReference type="ChEBI" id="CHEBI:30616"/>
        <dbReference type="ChEBI" id="CHEBI:61977"/>
        <dbReference type="ChEBI" id="CHEBI:456216"/>
        <dbReference type="EC" id="2.7.11.1"/>
    </reaction>
</comment>
<sequence>MEERSQLRMWTHAVRNDFFKGLQKVQENRSNRARGLTRDTRATTENVLDTRTCRLIEKLMKRNALTDVCGTISTGKEANVYFVAGPQALADAAAPSDKRETDSEAADLRQEAGAAAAQTKGVLSSVQLAKGGAEETEEDDAEAHPLSWRPFVLKVYRTSILAFQDRSQYVQGDHRFERAYTRCRNPRKMVVNWVMKEFRNLLRLHAAGVPCPLPVDVSAHVLLMTFIGFAADAPPVCAPEDAPPVSAAPDADDEAFAVRQRTTGFSTGARADDAAEAAADARPPADAQDAAAASTSAASLLYAAAPRLKDLVSAVCCSAAATASLRAWEALYVQAVALLRWLFQVCRVVHGDLSEYNLLFHVAGLYVIDVGQAVNFDHPQALDFLKRDCRNVTRFFRQQLAQIREKRARRLREELREAAFAAAAQAEAPPRAPSPCACVYARRAREHRDGHLPAQADPATPPSSPSSFKYTWQSPPAARGEAAEGGRPSSLSPHSSRRPRFPLLQYAAPAQACGAADDEGVKVLALRRLFELVVSPQLPEPVKALQRRLAAAALPPGEASAQLRGGEASSEEVAARAAAASSYRESACLATATHEAKQRDLILLAEALGQFLQAHEGPEDDEEEDEGEEAEGEEREAREKKALDFPSEDGGDEAGGASVSNSDDEEEEEVEDAVFLNTWIPSHLAQVCDRRLLERLLVQRTKDGLEGGTERPGGGEASKAGRGSKKSAKKSEKEQDDMLDELLEMHALLLGQEKKEKEEECEEEEAVDKEPSGRRGRRGKKQGEERRAKSKSHAGDREEKANAESDADTESASSSEASEDDDEEEGNGEREDGENGDESDQVFRGIIPDNIDRKTWKKMVKEQNREKRKYKIAKHLKKKYRSKAANR</sequence>
<feature type="region of interest" description="Disordered" evidence="12">
    <location>
        <begin position="449"/>
        <end position="498"/>
    </location>
</feature>
<dbReference type="STRING" id="94643.A0A2A9M518"/>
<reference evidence="14 15" key="1">
    <citation type="submission" date="2017-09" db="EMBL/GenBank/DDBJ databases">
        <title>Genome sequencing of Besnoitia besnoiti strain Bb-Ger1.</title>
        <authorList>
            <person name="Schares G."/>
            <person name="Venepally P."/>
            <person name="Lorenzi H.A."/>
        </authorList>
    </citation>
    <scope>NUCLEOTIDE SEQUENCE [LARGE SCALE GENOMIC DNA]</scope>
    <source>
        <strain evidence="14 15">Bb-Ger1</strain>
    </source>
</reference>
<dbReference type="GeneID" id="40306683"/>
<evidence type="ECO:0000256" key="1">
    <source>
        <dbReference type="ARBA" id="ARBA00009196"/>
    </source>
</evidence>
<dbReference type="InterPro" id="IPR000687">
    <property type="entry name" value="RIO_kinase"/>
</dbReference>
<dbReference type="EMBL" id="NWUJ01000011">
    <property type="protein sequence ID" value="PFH32304.1"/>
    <property type="molecule type" value="Genomic_DNA"/>
</dbReference>
<dbReference type="VEuPathDB" id="ToxoDB:BESB_016220"/>
<dbReference type="SMART" id="SM00090">
    <property type="entry name" value="RIO"/>
    <property type="match status" value="1"/>
</dbReference>
<organism evidence="14 15">
    <name type="scientific">Besnoitia besnoiti</name>
    <name type="common">Apicomplexan protozoan</name>
    <dbReference type="NCBI Taxonomy" id="94643"/>
    <lineage>
        <taxon>Eukaryota</taxon>
        <taxon>Sar</taxon>
        <taxon>Alveolata</taxon>
        <taxon>Apicomplexa</taxon>
        <taxon>Conoidasida</taxon>
        <taxon>Coccidia</taxon>
        <taxon>Eucoccidiorida</taxon>
        <taxon>Eimeriorina</taxon>
        <taxon>Sarcocystidae</taxon>
        <taxon>Besnoitia</taxon>
    </lineage>
</organism>
<dbReference type="PANTHER" id="PTHR45723">
    <property type="entry name" value="SERINE/THREONINE-PROTEIN KINASE RIO1"/>
    <property type="match status" value="1"/>
</dbReference>
<feature type="compositionally biased region" description="Acidic residues" evidence="12">
    <location>
        <begin position="618"/>
        <end position="634"/>
    </location>
</feature>
<feature type="compositionally biased region" description="Acidic residues" evidence="12">
    <location>
        <begin position="662"/>
        <end position="672"/>
    </location>
</feature>
<comment type="caution">
    <text evidence="14">The sequence shown here is derived from an EMBL/GenBank/DDBJ whole genome shotgun (WGS) entry which is preliminary data.</text>
</comment>
<evidence type="ECO:0000256" key="4">
    <source>
        <dbReference type="ARBA" id="ARBA00022679"/>
    </source>
</evidence>
<feature type="compositionally biased region" description="Low complexity" evidence="12">
    <location>
        <begin position="475"/>
        <end position="494"/>
    </location>
</feature>
<dbReference type="OrthoDB" id="332957at2759"/>
<feature type="compositionally biased region" description="Basic and acidic residues" evidence="12">
    <location>
        <begin position="96"/>
        <end position="110"/>
    </location>
</feature>
<keyword evidence="4" id="KW-0808">Transferase</keyword>
<keyword evidence="6" id="KW-0547">Nucleotide-binding</keyword>
<keyword evidence="5" id="KW-0479">Metal-binding</keyword>
<evidence type="ECO:0000256" key="3">
    <source>
        <dbReference type="ARBA" id="ARBA00022527"/>
    </source>
</evidence>
<keyword evidence="9" id="KW-0460">Magnesium</keyword>
<protein>
    <recommendedName>
        <fullName evidence="2">non-specific serine/threonine protein kinase</fullName>
        <ecNumber evidence="2">2.7.11.1</ecNumber>
    </recommendedName>
</protein>
<dbReference type="Gene3D" id="3.30.200.20">
    <property type="entry name" value="Phosphorylase Kinase, domain 1"/>
    <property type="match status" value="1"/>
</dbReference>
<evidence type="ECO:0000256" key="5">
    <source>
        <dbReference type="ARBA" id="ARBA00022723"/>
    </source>
</evidence>
<dbReference type="InterPro" id="IPR018935">
    <property type="entry name" value="RIO_kinase_CS"/>
</dbReference>
<evidence type="ECO:0000256" key="6">
    <source>
        <dbReference type="ARBA" id="ARBA00022741"/>
    </source>
</evidence>
<dbReference type="GO" id="GO:0004674">
    <property type="term" value="F:protein serine/threonine kinase activity"/>
    <property type="evidence" value="ECO:0007669"/>
    <property type="project" value="UniProtKB-KW"/>
</dbReference>
<feature type="region of interest" description="Disordered" evidence="12">
    <location>
        <begin position="704"/>
        <end position="850"/>
    </location>
</feature>
<dbReference type="EC" id="2.7.11.1" evidence="2"/>
<keyword evidence="8" id="KW-0067">ATP-binding</keyword>